<feature type="binding site" evidence="5">
    <location>
        <position position="287"/>
    </location>
    <ligand>
        <name>substrate</name>
    </ligand>
</feature>
<feature type="modified residue" description="N6-(pyridoxal phosphate)lysine" evidence="5 7">
    <location>
        <position position="52"/>
    </location>
</feature>
<evidence type="ECO:0000256" key="1">
    <source>
        <dbReference type="ARBA" id="ARBA00001933"/>
    </source>
</evidence>
<dbReference type="OrthoDB" id="9802241at2"/>
<dbReference type="PRINTS" id="PR01181">
    <property type="entry name" value="DAPDCRBXLASE"/>
</dbReference>
<comment type="similarity">
    <text evidence="5">Belongs to the Orn/Lys/Arg decarboxylase class-II family. LysA subfamily.</text>
</comment>
<proteinExistence type="inferred from homology"/>
<dbReference type="InterPro" id="IPR022653">
    <property type="entry name" value="De-COase2_pyr-phos_BS"/>
</dbReference>
<keyword evidence="5" id="KW-0028">Amino-acid biosynthesis</keyword>
<protein>
    <recommendedName>
        <fullName evidence="5 6">Diaminopimelate decarboxylase</fullName>
        <shortName evidence="5">DAP decarboxylase</shortName>
        <shortName evidence="5">DAPDC</shortName>
        <ecNumber evidence="5 6">4.1.1.20</ecNumber>
    </recommendedName>
</protein>
<keyword evidence="4 5" id="KW-0456">Lyase</keyword>
<comment type="function">
    <text evidence="5">Specifically catalyzes the decarboxylation of meso-diaminopimelate (meso-DAP) to L-lysine.</text>
</comment>
<dbReference type="Gene3D" id="3.20.20.10">
    <property type="entry name" value="Alanine racemase"/>
    <property type="match status" value="1"/>
</dbReference>
<dbReference type="SUPFAM" id="SSF50621">
    <property type="entry name" value="Alanine racemase C-terminal domain-like"/>
    <property type="match status" value="1"/>
</dbReference>
<keyword evidence="2 5" id="KW-0210">Decarboxylase</keyword>
<evidence type="ECO:0000256" key="3">
    <source>
        <dbReference type="ARBA" id="ARBA00022898"/>
    </source>
</evidence>
<reference evidence="12" key="1">
    <citation type="submission" date="2016-10" db="EMBL/GenBank/DDBJ databases">
        <authorList>
            <person name="Varghese N."/>
            <person name="Submissions S."/>
        </authorList>
    </citation>
    <scope>NUCLEOTIDE SEQUENCE [LARGE SCALE GENOMIC DNA]</scope>
    <source>
        <strain evidence="12">CGMCC 1.6992</strain>
    </source>
</reference>
<dbReference type="InterPro" id="IPR022643">
    <property type="entry name" value="De-COase2_C"/>
</dbReference>
<dbReference type="GO" id="GO:0008836">
    <property type="term" value="F:diaminopimelate decarboxylase activity"/>
    <property type="evidence" value="ECO:0007669"/>
    <property type="project" value="UniProtKB-UniRule"/>
</dbReference>
<evidence type="ECO:0000259" key="9">
    <source>
        <dbReference type="Pfam" id="PF00278"/>
    </source>
</evidence>
<feature type="binding site" evidence="5">
    <location>
        <position position="345"/>
    </location>
    <ligand>
        <name>substrate</name>
    </ligand>
</feature>
<dbReference type="Pfam" id="PF00278">
    <property type="entry name" value="Orn_DAP_Arg_deC"/>
    <property type="match status" value="1"/>
</dbReference>
<dbReference type="HAMAP" id="MF_02120">
    <property type="entry name" value="LysA"/>
    <property type="match status" value="1"/>
</dbReference>
<evidence type="ECO:0000259" key="10">
    <source>
        <dbReference type="Pfam" id="PF02784"/>
    </source>
</evidence>
<feature type="binding site" evidence="5">
    <location>
        <position position="291"/>
    </location>
    <ligand>
        <name>substrate</name>
    </ligand>
</feature>
<evidence type="ECO:0000256" key="8">
    <source>
        <dbReference type="RuleBase" id="RU003738"/>
    </source>
</evidence>
<gene>
    <name evidence="5" type="primary">lysA</name>
    <name evidence="11" type="ORF">SAMN04488243_1229</name>
</gene>
<dbReference type="PRINTS" id="PR01179">
    <property type="entry name" value="ODADCRBXLASE"/>
</dbReference>
<dbReference type="STRING" id="482827.SAMN04488243_1229"/>
<dbReference type="Gene3D" id="2.40.37.10">
    <property type="entry name" value="Lyase, Ornithine Decarboxylase, Chain A, domain 1"/>
    <property type="match status" value="1"/>
</dbReference>
<dbReference type="Pfam" id="PF02784">
    <property type="entry name" value="Orn_Arg_deC_N"/>
    <property type="match status" value="1"/>
</dbReference>
<dbReference type="InterPro" id="IPR002986">
    <property type="entry name" value="DAP_deCOOHase_LysA"/>
</dbReference>
<name>A0A1G7HWD1_9DEIN</name>
<feature type="domain" description="Orn/DAP/Arg decarboxylase 2 N-terminal" evidence="10">
    <location>
        <begin position="30"/>
        <end position="256"/>
    </location>
</feature>
<feature type="binding site" evidence="5">
    <location>
        <position position="252"/>
    </location>
    <ligand>
        <name>substrate</name>
    </ligand>
</feature>
<dbReference type="RefSeq" id="WP_093007724.1">
    <property type="nucleotide sequence ID" value="NZ_FNBC01000022.1"/>
</dbReference>
<comment type="cofactor">
    <cofactor evidence="1 5 7 8">
        <name>pyridoxal 5'-phosphate</name>
        <dbReference type="ChEBI" id="CHEBI:597326"/>
    </cofactor>
</comment>
<dbReference type="InterPro" id="IPR022644">
    <property type="entry name" value="De-COase2_N"/>
</dbReference>
<evidence type="ECO:0000256" key="4">
    <source>
        <dbReference type="ARBA" id="ARBA00023239"/>
    </source>
</evidence>
<evidence type="ECO:0000256" key="2">
    <source>
        <dbReference type="ARBA" id="ARBA00022793"/>
    </source>
</evidence>
<accession>A0A1G7HWD1</accession>
<dbReference type="InterPro" id="IPR000183">
    <property type="entry name" value="Orn/DAP/Arg_de-COase"/>
</dbReference>
<dbReference type="AlphaFoldDB" id="A0A1G7HWD1"/>
<feature type="active site" description="Proton donor" evidence="7">
    <location>
        <position position="316"/>
    </location>
</feature>
<evidence type="ECO:0000256" key="6">
    <source>
        <dbReference type="NCBIfam" id="TIGR01048"/>
    </source>
</evidence>
<dbReference type="InterPro" id="IPR009006">
    <property type="entry name" value="Ala_racemase/Decarboxylase_C"/>
</dbReference>
<dbReference type="GO" id="GO:0009089">
    <property type="term" value="P:lysine biosynthetic process via diaminopimelate"/>
    <property type="evidence" value="ECO:0007669"/>
    <property type="project" value="UniProtKB-UniRule"/>
</dbReference>
<comment type="pathway">
    <text evidence="5 8">Amino-acid biosynthesis; L-lysine biosynthesis via DAP pathway; L-lysine from DL-2,6-diaminopimelate: step 1/1.</text>
</comment>
<dbReference type="NCBIfam" id="TIGR01048">
    <property type="entry name" value="lysA"/>
    <property type="match status" value="1"/>
</dbReference>
<feature type="binding site" evidence="5">
    <location>
        <position position="345"/>
    </location>
    <ligand>
        <name>pyridoxal 5'-phosphate</name>
        <dbReference type="ChEBI" id="CHEBI:597326"/>
    </ligand>
</feature>
<sequence length="386" mass="42216">MSALNPGFLQALKEALALYPTPFYAYDWTRVREGVERLKRAFPKARLFYALKANPRLGLLRRLRALGLGAEAVSLGEVLRAYRAGFLPEEVLWNGPVKTEEALKALQASPPLVVLDSEGDLLRVARLLPGAKVLLRVNPDLPVATHPHLATGRGESQFGVLPEEVPRLLALARERGLRVLGLHLHLGSKLEDPRDFLEGYRVLEGLFPEVGPVEVLDLGGGFGLGLDLKALREAMEALARLYGAEVFLEPGRYLVAQAGVLVARVVGWKRTRRNYLLLEAGMTTLLRPALYGAFHPVLPLYEGEGEEVYDLAGPACEAGDVLARGVALPPPKEGDALAFLEAGAYGASMALSYLDTPRPLELLWTGEGFEVLRRREPLEALWEGEA</sequence>
<evidence type="ECO:0000256" key="7">
    <source>
        <dbReference type="PIRSR" id="PIRSR600183-50"/>
    </source>
</evidence>
<organism evidence="11 12">
    <name type="scientific">Thermus arciformis</name>
    <dbReference type="NCBI Taxonomy" id="482827"/>
    <lineage>
        <taxon>Bacteria</taxon>
        <taxon>Thermotogati</taxon>
        <taxon>Deinococcota</taxon>
        <taxon>Deinococci</taxon>
        <taxon>Thermales</taxon>
        <taxon>Thermaceae</taxon>
        <taxon>Thermus</taxon>
    </lineage>
</organism>
<dbReference type="EMBL" id="FNBC01000022">
    <property type="protein sequence ID" value="SDF04668.1"/>
    <property type="molecule type" value="Genomic_DNA"/>
</dbReference>
<dbReference type="UniPathway" id="UPA00034">
    <property type="reaction ID" value="UER00027"/>
</dbReference>
<evidence type="ECO:0000256" key="5">
    <source>
        <dbReference type="HAMAP-Rule" id="MF_02120"/>
    </source>
</evidence>
<keyword evidence="3 5" id="KW-0663">Pyridoxal phosphate</keyword>
<feature type="domain" description="Orn/DAP/Arg decarboxylase 2 C-terminal" evidence="9">
    <location>
        <begin position="23"/>
        <end position="343"/>
    </location>
</feature>
<keyword evidence="5 8" id="KW-0457">Lysine biosynthesis</keyword>
<comment type="catalytic activity">
    <reaction evidence="5 8">
        <text>meso-2,6-diaminopimelate + H(+) = L-lysine + CO2</text>
        <dbReference type="Rhea" id="RHEA:15101"/>
        <dbReference type="ChEBI" id="CHEBI:15378"/>
        <dbReference type="ChEBI" id="CHEBI:16526"/>
        <dbReference type="ChEBI" id="CHEBI:32551"/>
        <dbReference type="ChEBI" id="CHEBI:57791"/>
        <dbReference type="EC" id="4.1.1.20"/>
    </reaction>
</comment>
<dbReference type="EC" id="4.1.1.20" evidence="5 6"/>
<dbReference type="InterPro" id="IPR029066">
    <property type="entry name" value="PLP-binding_barrel"/>
</dbReference>
<feature type="binding site" evidence="5">
    <location>
        <begin position="249"/>
        <end position="252"/>
    </location>
    <ligand>
        <name>pyridoxal 5'-phosphate</name>
        <dbReference type="ChEBI" id="CHEBI:597326"/>
    </ligand>
</feature>
<dbReference type="Proteomes" id="UP000199446">
    <property type="component" value="Unassembled WGS sequence"/>
</dbReference>
<dbReference type="PANTHER" id="PTHR43727:SF2">
    <property type="entry name" value="GROUP IV DECARBOXYLASE"/>
    <property type="match status" value="1"/>
</dbReference>
<dbReference type="SUPFAM" id="SSF51419">
    <property type="entry name" value="PLP-binding barrel"/>
    <property type="match status" value="1"/>
</dbReference>
<feature type="binding site" evidence="5">
    <location>
        <position position="221"/>
    </location>
    <ligand>
        <name>pyridoxal 5'-phosphate</name>
        <dbReference type="ChEBI" id="CHEBI:597326"/>
    </ligand>
</feature>
<evidence type="ECO:0000313" key="12">
    <source>
        <dbReference type="Proteomes" id="UP000199446"/>
    </source>
</evidence>
<dbReference type="PANTHER" id="PTHR43727">
    <property type="entry name" value="DIAMINOPIMELATE DECARBOXYLASE"/>
    <property type="match status" value="1"/>
</dbReference>
<evidence type="ECO:0000313" key="11">
    <source>
        <dbReference type="EMBL" id="SDF04668.1"/>
    </source>
</evidence>
<dbReference type="GO" id="GO:0030170">
    <property type="term" value="F:pyridoxal phosphate binding"/>
    <property type="evidence" value="ECO:0007669"/>
    <property type="project" value="UniProtKB-UniRule"/>
</dbReference>
<comment type="subunit">
    <text evidence="5">Homodimer.</text>
</comment>
<dbReference type="PROSITE" id="PS00878">
    <property type="entry name" value="ODR_DC_2_1"/>
    <property type="match status" value="1"/>
</dbReference>
<feature type="binding site" evidence="5">
    <location>
        <position position="317"/>
    </location>
    <ligand>
        <name>substrate</name>
    </ligand>
</feature>
<keyword evidence="12" id="KW-1185">Reference proteome</keyword>